<dbReference type="RefSeq" id="WP_191282349.1">
    <property type="nucleotide sequence ID" value="NZ_BNAI01000001.1"/>
</dbReference>
<evidence type="ECO:0000313" key="2">
    <source>
        <dbReference type="EMBL" id="GHF11514.1"/>
    </source>
</evidence>
<keyword evidence="1" id="KW-0812">Transmembrane</keyword>
<organism evidence="2 3">
    <name type="scientific">Pseudolysinimonas yzui</name>
    <dbReference type="NCBI Taxonomy" id="2708254"/>
    <lineage>
        <taxon>Bacteria</taxon>
        <taxon>Bacillati</taxon>
        <taxon>Actinomycetota</taxon>
        <taxon>Actinomycetes</taxon>
        <taxon>Micrococcales</taxon>
        <taxon>Microbacteriaceae</taxon>
        <taxon>Pseudolysinimonas</taxon>
    </lineage>
</organism>
<feature type="transmembrane region" description="Helical" evidence="1">
    <location>
        <begin position="21"/>
        <end position="42"/>
    </location>
</feature>
<keyword evidence="1" id="KW-0472">Membrane</keyword>
<evidence type="ECO:0000256" key="1">
    <source>
        <dbReference type="SAM" id="Phobius"/>
    </source>
</evidence>
<evidence type="ECO:0000313" key="3">
    <source>
        <dbReference type="Proteomes" id="UP000617531"/>
    </source>
</evidence>
<reference evidence="2" key="1">
    <citation type="journal article" date="2014" name="Int. J. Syst. Evol. Microbiol.">
        <title>Complete genome sequence of Corynebacterium casei LMG S-19264T (=DSM 44701T), isolated from a smear-ripened cheese.</title>
        <authorList>
            <consortium name="US DOE Joint Genome Institute (JGI-PGF)"/>
            <person name="Walter F."/>
            <person name="Albersmeier A."/>
            <person name="Kalinowski J."/>
            <person name="Ruckert C."/>
        </authorList>
    </citation>
    <scope>NUCLEOTIDE SEQUENCE</scope>
    <source>
        <strain evidence="2">CGMCC 1.16548</strain>
    </source>
</reference>
<comment type="caution">
    <text evidence="2">The sequence shown here is derived from an EMBL/GenBank/DDBJ whole genome shotgun (WGS) entry which is preliminary data.</text>
</comment>
<protein>
    <submittedName>
        <fullName evidence="2">Uncharacterized protein</fullName>
    </submittedName>
</protein>
<accession>A0A8J3LZW0</accession>
<feature type="transmembrane region" description="Helical" evidence="1">
    <location>
        <begin position="95"/>
        <end position="115"/>
    </location>
</feature>
<reference evidence="2" key="2">
    <citation type="submission" date="2020-09" db="EMBL/GenBank/DDBJ databases">
        <authorList>
            <person name="Sun Q."/>
            <person name="Zhou Y."/>
        </authorList>
    </citation>
    <scope>NUCLEOTIDE SEQUENCE</scope>
    <source>
        <strain evidence="2">CGMCC 1.16548</strain>
    </source>
</reference>
<dbReference type="EMBL" id="BNAI01000001">
    <property type="protein sequence ID" value="GHF11514.1"/>
    <property type="molecule type" value="Genomic_DNA"/>
</dbReference>
<feature type="transmembrane region" description="Helical" evidence="1">
    <location>
        <begin position="127"/>
        <end position="148"/>
    </location>
</feature>
<name>A0A8J3LZW0_9MICO</name>
<proteinExistence type="predicted"/>
<feature type="transmembrane region" description="Helical" evidence="1">
    <location>
        <begin position="62"/>
        <end position="88"/>
    </location>
</feature>
<dbReference type="AlphaFoldDB" id="A0A8J3LZW0"/>
<sequence length="167" mass="16329">MTRSLEQSAATVGPVGLLTRRALIGCGIAAVAIGAVSGWMIAAGQVVAQTGGLTGVQAYAALLSAIFGTVVAAFAALGAFGGYVLGVAIAPGSRVVVAACVGGGAVVAIGALLALGTGGTLGWRPVALETVVLGVYVFAVAAGGYGWAARNRVVRNHVARNRALDGR</sequence>
<gene>
    <name evidence="2" type="ORF">GCM10011600_10960</name>
</gene>
<dbReference type="Proteomes" id="UP000617531">
    <property type="component" value="Unassembled WGS sequence"/>
</dbReference>
<keyword evidence="3" id="KW-1185">Reference proteome</keyword>
<keyword evidence="1" id="KW-1133">Transmembrane helix</keyword>